<comment type="subcellular location">
    <subcellularLocation>
        <location evidence="1">Cytoplasm</location>
    </subcellularLocation>
</comment>
<dbReference type="InterPro" id="IPR000270">
    <property type="entry name" value="PB1_dom"/>
</dbReference>
<evidence type="ECO:0000256" key="2">
    <source>
        <dbReference type="ARBA" id="ARBA00008051"/>
    </source>
</evidence>
<feature type="compositionally biased region" description="Acidic residues" evidence="8">
    <location>
        <begin position="472"/>
        <end position="483"/>
    </location>
</feature>
<dbReference type="Proteomes" id="UP000033140">
    <property type="component" value="Unassembled WGS sequence"/>
</dbReference>
<dbReference type="Gene3D" id="1.25.40.10">
    <property type="entry name" value="Tetratricopeptide repeat domain"/>
    <property type="match status" value="1"/>
</dbReference>
<dbReference type="InterPro" id="IPR053793">
    <property type="entry name" value="PB1-like"/>
</dbReference>
<dbReference type="PANTHER" id="PTHR15175:SF0">
    <property type="entry name" value="SH3 DOMAIN-CONTAINING PROTEIN C23A1.17"/>
    <property type="match status" value="1"/>
</dbReference>
<dbReference type="PROSITE" id="PS51745">
    <property type="entry name" value="PB1"/>
    <property type="match status" value="1"/>
</dbReference>
<sequence length="594" mass="66322">MSYKRELEIWVEGCVAYDKQDYDGAIAKFEQISESSRILFNIGIIHATRGEHAKAVVAFEKAVSYDMYLAVAYFQAGVSNFLRMEYRQACEDFNAALLYLRGNNIIDYDQLGLKFKLYSCEVLFNRGLSYIYSGDEAEGMQDLMNAVKEKQTQEHDVIDEAIAERVKGFTVFSIPVGVVYRPNEKKVKNAGTKDYIGKAKLVAATDAKDAYTGFSGAELMRTPEKDNDDRESGGGSGSGSGGRSFAASNLVKPPGRSLSMLSKSIQKESMPERSASVRGRGGGFPTRPIQPLTPPMSDYNGSPQPARDRGRPSSDLDSELSSALSALGSDFGPPLSKPPKSKPPHPPRGDEGVDEVPPLRSQTRTVSSRDPSRAASRSRSGSESVTPSRSRATSESRRERARSRRAPSPEPLDDVYNDYFDGRERVRPSTTSRSASSRTVATVRGRERMRSTSRSQRPPPSRKNTYERVSFEDDDEDYFEGPDAYVDEDQLFEPVTSRRAEVVIRKVKLRVRLDDVRVITIRPDVSFRELENSVRKKFELASAPKMKFRDEDGEFIRLGDEDDLEEALSQAKKEAMKDQNVDVTAKLDIYLDKD</sequence>
<dbReference type="STRING" id="698492.A0A0E9NG51"/>
<dbReference type="SMART" id="SM00666">
    <property type="entry name" value="PB1"/>
    <property type="match status" value="1"/>
</dbReference>
<evidence type="ECO:0000256" key="5">
    <source>
        <dbReference type="ARBA" id="ARBA00022737"/>
    </source>
</evidence>
<dbReference type="SUPFAM" id="SSF54277">
    <property type="entry name" value="CAD &amp; PB1 domains"/>
    <property type="match status" value="1"/>
</dbReference>
<evidence type="ECO:0000256" key="6">
    <source>
        <dbReference type="ARBA" id="ARBA00022803"/>
    </source>
</evidence>
<feature type="domain" description="PB1" evidence="9">
    <location>
        <begin position="506"/>
        <end position="594"/>
    </location>
</feature>
<evidence type="ECO:0000313" key="11">
    <source>
        <dbReference type="Proteomes" id="UP000033140"/>
    </source>
</evidence>
<dbReference type="InterPro" id="IPR019734">
    <property type="entry name" value="TPR_rpt"/>
</dbReference>
<dbReference type="SMART" id="SM00028">
    <property type="entry name" value="TPR"/>
    <property type="match status" value="3"/>
</dbReference>
<name>A0A0E9NG51_SAICN</name>
<dbReference type="OMA" id="MGKIEIW"/>
<keyword evidence="5" id="KW-0677">Repeat</keyword>
<dbReference type="InterPro" id="IPR011990">
    <property type="entry name" value="TPR-like_helical_dom_sf"/>
</dbReference>
<feature type="region of interest" description="Disordered" evidence="8">
    <location>
        <begin position="215"/>
        <end position="483"/>
    </location>
</feature>
<feature type="compositionally biased region" description="Basic and acidic residues" evidence="8">
    <location>
        <begin position="221"/>
        <end position="232"/>
    </location>
</feature>
<evidence type="ECO:0000256" key="3">
    <source>
        <dbReference type="ARBA" id="ARBA00022443"/>
    </source>
</evidence>
<feature type="compositionally biased region" description="Gly residues" evidence="8">
    <location>
        <begin position="233"/>
        <end position="242"/>
    </location>
</feature>
<dbReference type="SUPFAM" id="SSF48452">
    <property type="entry name" value="TPR-like"/>
    <property type="match status" value="1"/>
</dbReference>
<reference evidence="10 11" key="1">
    <citation type="journal article" date="2011" name="J. Gen. Appl. Microbiol.">
        <title>Draft genome sequencing of the enigmatic yeast Saitoella complicata.</title>
        <authorList>
            <person name="Nishida H."/>
            <person name="Hamamoto M."/>
            <person name="Sugiyama J."/>
        </authorList>
    </citation>
    <scope>NUCLEOTIDE SEQUENCE [LARGE SCALE GENOMIC DNA]</scope>
    <source>
        <strain evidence="10 11">NRRL Y-17804</strain>
    </source>
</reference>
<evidence type="ECO:0000256" key="7">
    <source>
        <dbReference type="PROSITE-ProRule" id="PRU00339"/>
    </source>
</evidence>
<dbReference type="OrthoDB" id="9450131at2759"/>
<dbReference type="Pfam" id="PF13181">
    <property type="entry name" value="TPR_8"/>
    <property type="match status" value="1"/>
</dbReference>
<feature type="compositionally biased region" description="Low complexity" evidence="8">
    <location>
        <begin position="315"/>
        <end position="334"/>
    </location>
</feature>
<dbReference type="PANTHER" id="PTHR15175">
    <property type="entry name" value="NEUTROPHIL CYTOSOLIC FACTOR 2, NEUTROPHIL NADPH OXIDASE FACTOR 2"/>
    <property type="match status" value="1"/>
</dbReference>
<gene>
    <name evidence="10" type="ORF">G7K_2993-t1</name>
</gene>
<feature type="compositionally biased region" description="Low complexity" evidence="8">
    <location>
        <begin position="428"/>
        <end position="443"/>
    </location>
</feature>
<keyword evidence="6 7" id="KW-0802">TPR repeat</keyword>
<organism evidence="10 11">
    <name type="scientific">Saitoella complicata (strain BCRC 22490 / CBS 7301 / JCM 7358 / NBRC 10748 / NRRL Y-17804)</name>
    <dbReference type="NCBI Taxonomy" id="698492"/>
    <lineage>
        <taxon>Eukaryota</taxon>
        <taxon>Fungi</taxon>
        <taxon>Dikarya</taxon>
        <taxon>Ascomycota</taxon>
        <taxon>Taphrinomycotina</taxon>
        <taxon>Taphrinomycotina incertae sedis</taxon>
        <taxon>Saitoella</taxon>
    </lineage>
</organism>
<evidence type="ECO:0000313" key="10">
    <source>
        <dbReference type="EMBL" id="GAO48824.1"/>
    </source>
</evidence>
<dbReference type="InterPro" id="IPR051864">
    <property type="entry name" value="NCF2_NOXA1"/>
</dbReference>
<evidence type="ECO:0000256" key="4">
    <source>
        <dbReference type="ARBA" id="ARBA00022490"/>
    </source>
</evidence>
<feature type="repeat" description="TPR" evidence="7">
    <location>
        <begin position="36"/>
        <end position="69"/>
    </location>
</feature>
<keyword evidence="4" id="KW-0963">Cytoplasm</keyword>
<feature type="compositionally biased region" description="Low complexity" evidence="8">
    <location>
        <begin position="373"/>
        <end position="391"/>
    </location>
</feature>
<proteinExistence type="inferred from homology"/>
<accession>A0A0E9NG51</accession>
<comment type="caution">
    <text evidence="10">The sequence shown here is derived from an EMBL/GenBank/DDBJ whole genome shotgun (WGS) entry which is preliminary data.</text>
</comment>
<dbReference type="PROSITE" id="PS50005">
    <property type="entry name" value="TPR"/>
    <property type="match status" value="1"/>
</dbReference>
<evidence type="ECO:0000256" key="8">
    <source>
        <dbReference type="SAM" id="MobiDB-lite"/>
    </source>
</evidence>
<keyword evidence="11" id="KW-1185">Reference proteome</keyword>
<dbReference type="FunFam" id="1.25.40.10:FF:000017">
    <property type="entry name" value="NADPH oxidase regulator NoxR"/>
    <property type="match status" value="1"/>
</dbReference>
<dbReference type="AlphaFoldDB" id="A0A0E9NG51"/>
<dbReference type="RefSeq" id="XP_019024760.1">
    <property type="nucleotide sequence ID" value="XM_019170614.1"/>
</dbReference>
<reference evidence="10 11" key="3">
    <citation type="journal article" date="2015" name="Genome Announc.">
        <title>Draft Genome Sequence of the Archiascomycetous Yeast Saitoella complicata.</title>
        <authorList>
            <person name="Yamauchi K."/>
            <person name="Kondo S."/>
            <person name="Hamamoto M."/>
            <person name="Takahashi Y."/>
            <person name="Ogura Y."/>
            <person name="Hayashi T."/>
            <person name="Nishida H."/>
        </authorList>
    </citation>
    <scope>NUCLEOTIDE SEQUENCE [LARGE SCALE GENOMIC DNA]</scope>
    <source>
        <strain evidence="10 11">NRRL Y-17804</strain>
    </source>
</reference>
<comment type="similarity">
    <text evidence="2">Belongs to the NCF2/NOXA1 family.</text>
</comment>
<protein>
    <recommendedName>
        <fullName evidence="9">PB1 domain-containing protein</fullName>
    </recommendedName>
</protein>
<dbReference type="Pfam" id="PF00564">
    <property type="entry name" value="PB1"/>
    <property type="match status" value="1"/>
</dbReference>
<reference evidence="10 11" key="2">
    <citation type="journal article" date="2014" name="J. Gen. Appl. Microbiol.">
        <title>The early diverging ascomycetous budding yeast Saitoella complicata has three histone deacetylases belonging to the Clr6, Hos2, and Rpd3 lineages.</title>
        <authorList>
            <person name="Nishida H."/>
            <person name="Matsumoto T."/>
            <person name="Kondo S."/>
            <person name="Hamamoto M."/>
            <person name="Yoshikawa H."/>
        </authorList>
    </citation>
    <scope>NUCLEOTIDE SEQUENCE [LARGE SCALE GENOMIC DNA]</scope>
    <source>
        <strain evidence="10 11">NRRL Y-17804</strain>
    </source>
</reference>
<dbReference type="GO" id="GO:0005737">
    <property type="term" value="C:cytoplasm"/>
    <property type="evidence" value="ECO:0007669"/>
    <property type="project" value="UniProtKB-SubCell"/>
</dbReference>
<evidence type="ECO:0000256" key="1">
    <source>
        <dbReference type="ARBA" id="ARBA00004496"/>
    </source>
</evidence>
<keyword evidence="3" id="KW-0728">SH3 domain</keyword>
<dbReference type="Gene3D" id="3.10.20.90">
    <property type="entry name" value="Phosphatidylinositol 3-kinase Catalytic Subunit, Chain A, domain 1"/>
    <property type="match status" value="1"/>
</dbReference>
<evidence type="ECO:0000259" key="9">
    <source>
        <dbReference type="PROSITE" id="PS51745"/>
    </source>
</evidence>
<dbReference type="EMBL" id="BACD03000017">
    <property type="protein sequence ID" value="GAO48824.1"/>
    <property type="molecule type" value="Genomic_DNA"/>
</dbReference>